<dbReference type="EC" id="3.5.1.122" evidence="4 8"/>
<gene>
    <name evidence="11 12 13 14 15" type="primary">LOC106459929</name>
</gene>
<evidence type="ECO:0000313" key="13">
    <source>
        <dbReference type="RefSeq" id="XP_013775051.1"/>
    </source>
</evidence>
<comment type="subunit">
    <text evidence="3 8">Monomer.</text>
</comment>
<sequence>MELKTLKKLSIPEAHECIYTPCYCEENVWKLCEFVAKEQPELIKYCYVVFISNENQRVPLWNQRAGNADNLTVWDYHVILIHTPPDQGPALVYDLDSTLPFPVDFTKYGCQTLKSDFLLKPEFHRKFRVIPGEIFLNKFTSDRSRMRNPDGTWIKKPPPYSCIQTSESTNNLEEFISMKAGTGVGEVMNLNQFIEKYFPD</sequence>
<proteinExistence type="inferred from homology"/>
<evidence type="ECO:0000256" key="4">
    <source>
        <dbReference type="ARBA" id="ARBA00012718"/>
    </source>
</evidence>
<dbReference type="GeneID" id="106459929"/>
<keyword evidence="10" id="KW-1185">Reference proteome</keyword>
<dbReference type="InterPro" id="IPR023128">
    <property type="entry name" value="Prot_N_Gln_amidohydro_ab_roll"/>
</dbReference>
<evidence type="ECO:0000256" key="5">
    <source>
        <dbReference type="ARBA" id="ARBA00021247"/>
    </source>
</evidence>
<dbReference type="RefSeq" id="XP_013775050.1">
    <property type="nucleotide sequence ID" value="XM_013919596.2"/>
</dbReference>
<dbReference type="RefSeq" id="XP_013775051.1">
    <property type="nucleotide sequence ID" value="XM_013919597.2"/>
</dbReference>
<evidence type="ECO:0000313" key="14">
    <source>
        <dbReference type="RefSeq" id="XP_022242209.1"/>
    </source>
</evidence>
<dbReference type="RefSeq" id="XP_022242209.1">
    <property type="nucleotide sequence ID" value="XM_022386501.1"/>
</dbReference>
<accession>A0ABM1B566</accession>
<dbReference type="PANTHER" id="PTHR13035">
    <property type="entry name" value="PROTEIN N-TERMINAL GLUTAMINE AMIDOHYDROLASE"/>
    <property type="match status" value="1"/>
</dbReference>
<dbReference type="Proteomes" id="UP000694941">
    <property type="component" value="Unplaced"/>
</dbReference>
<protein>
    <recommendedName>
        <fullName evidence="5 8">Protein N-terminal glutamine amidohydrolase</fullName>
        <ecNumber evidence="4 8">3.5.1.122</ecNumber>
    </recommendedName>
    <alternativeName>
        <fullName evidence="8">Protein NH2-terminal glutamine deamidase</fullName>
    </alternativeName>
</protein>
<keyword evidence="6 8" id="KW-0378">Hydrolase</keyword>
<evidence type="ECO:0000256" key="6">
    <source>
        <dbReference type="ARBA" id="ARBA00022801"/>
    </source>
</evidence>
<comment type="catalytic activity">
    <reaction evidence="7 8">
        <text>N-terminal L-glutaminyl-[protein] + H2O = N-terminal L-glutamyl-[protein] + NH4(+)</text>
        <dbReference type="Rhea" id="RHEA:50680"/>
        <dbReference type="Rhea" id="RHEA-COMP:12668"/>
        <dbReference type="Rhea" id="RHEA-COMP:12777"/>
        <dbReference type="ChEBI" id="CHEBI:15377"/>
        <dbReference type="ChEBI" id="CHEBI:28938"/>
        <dbReference type="ChEBI" id="CHEBI:64721"/>
        <dbReference type="ChEBI" id="CHEBI:64722"/>
        <dbReference type="EC" id="3.5.1.122"/>
    </reaction>
</comment>
<reference evidence="11 12" key="1">
    <citation type="submission" date="2025-05" db="UniProtKB">
        <authorList>
            <consortium name="RefSeq"/>
        </authorList>
    </citation>
    <scope>IDENTIFICATION</scope>
    <source>
        <tissue evidence="11 12">Muscle</tissue>
    </source>
</reference>
<evidence type="ECO:0000256" key="2">
    <source>
        <dbReference type="ARBA" id="ARBA00008985"/>
    </source>
</evidence>
<dbReference type="Gene3D" id="3.10.620.10">
    <property type="entry name" value="Protein N-terminal glutamine amidohydrolase, alpha beta roll"/>
    <property type="match status" value="1"/>
</dbReference>
<organism evidence="10 12">
    <name type="scientific">Limulus polyphemus</name>
    <name type="common">Atlantic horseshoe crab</name>
    <dbReference type="NCBI Taxonomy" id="6850"/>
    <lineage>
        <taxon>Eukaryota</taxon>
        <taxon>Metazoa</taxon>
        <taxon>Ecdysozoa</taxon>
        <taxon>Arthropoda</taxon>
        <taxon>Chelicerata</taxon>
        <taxon>Merostomata</taxon>
        <taxon>Xiphosura</taxon>
        <taxon>Limulidae</taxon>
        <taxon>Limulus</taxon>
    </lineage>
</organism>
<evidence type="ECO:0000256" key="3">
    <source>
        <dbReference type="ARBA" id="ARBA00011245"/>
    </source>
</evidence>
<evidence type="ECO:0000313" key="12">
    <source>
        <dbReference type="RefSeq" id="XP_013775050.1"/>
    </source>
</evidence>
<comment type="function">
    <text evidence="1 8">Mediates the side-chain deamidation of N-terminal glutamine residues to glutamate, an important step in N-end rule pathway of protein degradation. Conversion of the resulting N-terminal glutamine to glutamate renders the protein susceptible to arginylation, polyubiquitination and degradation as specified by the N-end rule. Does not act on substrates with internal or C-terminal glutamine and does not act on non-glutamine residues in any position.</text>
</comment>
<dbReference type="RefSeq" id="XP_013775049.1">
    <property type="nucleotide sequence ID" value="XM_013919595.2"/>
</dbReference>
<evidence type="ECO:0000313" key="11">
    <source>
        <dbReference type="RefSeq" id="XP_013775049.1"/>
    </source>
</evidence>
<evidence type="ECO:0000259" key="9">
    <source>
        <dbReference type="Pfam" id="PF09764"/>
    </source>
</evidence>
<evidence type="ECO:0000313" key="15">
    <source>
        <dbReference type="RefSeq" id="XP_022242210.1"/>
    </source>
</evidence>
<dbReference type="InterPro" id="IPR037132">
    <property type="entry name" value="N_Gln_amidohydro_ab_roll_sf"/>
</dbReference>
<dbReference type="PANTHER" id="PTHR13035:SF0">
    <property type="entry name" value="PROTEIN N-TERMINAL GLUTAMINE AMIDOHYDROLASE"/>
    <property type="match status" value="1"/>
</dbReference>
<evidence type="ECO:0000256" key="7">
    <source>
        <dbReference type="ARBA" id="ARBA00048768"/>
    </source>
</evidence>
<feature type="domain" description="Protein N-terminal glutamine amidohydrolase alpha beta roll" evidence="9">
    <location>
        <begin position="19"/>
        <end position="196"/>
    </location>
</feature>
<evidence type="ECO:0000256" key="8">
    <source>
        <dbReference type="RuleBase" id="RU367082"/>
    </source>
</evidence>
<dbReference type="Pfam" id="PF09764">
    <property type="entry name" value="Nt_Gln_amidase"/>
    <property type="match status" value="1"/>
</dbReference>
<dbReference type="RefSeq" id="XP_022242210.1">
    <property type="nucleotide sequence ID" value="XM_022386502.1"/>
</dbReference>
<comment type="similarity">
    <text evidence="2 8">Belongs to the NTAQ1 family.</text>
</comment>
<evidence type="ECO:0000313" key="10">
    <source>
        <dbReference type="Proteomes" id="UP000694941"/>
    </source>
</evidence>
<dbReference type="InterPro" id="IPR039733">
    <property type="entry name" value="NTAQ1"/>
</dbReference>
<evidence type="ECO:0000256" key="1">
    <source>
        <dbReference type="ARBA" id="ARBA00003923"/>
    </source>
</evidence>
<name>A0ABM1B566_LIMPO</name>